<protein>
    <submittedName>
        <fullName evidence="1">Helix-turn-helix domain-containing protein</fullName>
    </submittedName>
</protein>
<sequence length="112" mass="12382">MATITEAEKILGVGRATLYRGIREGFLIGEQLTPGAPRRIRIDKAVRDRLSPEVPEGWLKLADAARALGIASQTVLHKVQRGELQDVHVDQGRRKGLRINVKGHQIGVFDQP</sequence>
<gene>
    <name evidence="1" type="ORF">L0M17_06270</name>
</gene>
<dbReference type="EMBL" id="JAKZBV010000001">
    <property type="protein sequence ID" value="MCH6469598.1"/>
    <property type="molecule type" value="Genomic_DNA"/>
</dbReference>
<organism evidence="1 2">
    <name type="scientific">Sinomonas terrae</name>
    <dbReference type="NCBI Taxonomy" id="2908838"/>
    <lineage>
        <taxon>Bacteria</taxon>
        <taxon>Bacillati</taxon>
        <taxon>Actinomycetota</taxon>
        <taxon>Actinomycetes</taxon>
        <taxon>Micrococcales</taxon>
        <taxon>Micrococcaceae</taxon>
        <taxon>Sinomonas</taxon>
    </lineage>
</organism>
<name>A0ABS9TYZ5_9MICC</name>
<evidence type="ECO:0000313" key="1">
    <source>
        <dbReference type="EMBL" id="MCH6469598.1"/>
    </source>
</evidence>
<comment type="caution">
    <text evidence="1">The sequence shown here is derived from an EMBL/GenBank/DDBJ whole genome shotgun (WGS) entry which is preliminary data.</text>
</comment>
<dbReference type="Proteomes" id="UP001202922">
    <property type="component" value="Unassembled WGS sequence"/>
</dbReference>
<evidence type="ECO:0000313" key="2">
    <source>
        <dbReference type="Proteomes" id="UP001202922"/>
    </source>
</evidence>
<reference evidence="1 2" key="1">
    <citation type="submission" date="2022-03" db="EMBL/GenBank/DDBJ databases">
        <title>Sinomonas sp. isolated from a soil.</title>
        <authorList>
            <person name="Han J."/>
            <person name="Kim D.-U."/>
        </authorList>
    </citation>
    <scope>NUCLEOTIDE SEQUENCE [LARGE SCALE GENOMIC DNA]</scope>
    <source>
        <strain evidence="1 2">5-5</strain>
    </source>
</reference>
<proteinExistence type="predicted"/>
<accession>A0ABS9TYZ5</accession>
<dbReference type="RefSeq" id="WP_241052976.1">
    <property type="nucleotide sequence ID" value="NZ_JAKZBV010000001.1"/>
</dbReference>
<keyword evidence="2" id="KW-1185">Reference proteome</keyword>